<dbReference type="GO" id="GO:0003677">
    <property type="term" value="F:DNA binding"/>
    <property type="evidence" value="ECO:0007669"/>
    <property type="project" value="UniProtKB-KW"/>
</dbReference>
<keyword evidence="7 15" id="KW-0067">ATP-binding</keyword>
<keyword evidence="11" id="KW-0413">Isomerase</keyword>
<evidence type="ECO:0000256" key="3">
    <source>
        <dbReference type="ARBA" id="ARBA00022741"/>
    </source>
</evidence>
<dbReference type="EC" id="5.6.2.4" evidence="13 15"/>
<dbReference type="SMART" id="SM00487">
    <property type="entry name" value="DEXDc"/>
    <property type="match status" value="1"/>
</dbReference>
<evidence type="ECO:0000259" key="16">
    <source>
        <dbReference type="PROSITE" id="PS51192"/>
    </source>
</evidence>
<dbReference type="Pfam" id="PF17191">
    <property type="entry name" value="RecG_wedge"/>
    <property type="match status" value="1"/>
</dbReference>
<dbReference type="InterPro" id="IPR045562">
    <property type="entry name" value="RecG_dom3_C"/>
</dbReference>
<evidence type="ECO:0000256" key="9">
    <source>
        <dbReference type="ARBA" id="ARBA00023172"/>
    </source>
</evidence>
<evidence type="ECO:0000256" key="15">
    <source>
        <dbReference type="RuleBase" id="RU363016"/>
    </source>
</evidence>
<sequence length="680" mass="76526">MDLNLPVSSLPFVGPSYAKKLKKLKIQTLKDLLYHVPHRYEDFSQVEKIQTLQPGETVTIKGQIVAIKNIFTRSRKQIQQATVSDGQDSIDIIWFNQPFIVKTLPIGTYVSLSGRVEASGRKRTLISPKYEKISHNPQPTTYNQTTIHTGRLVPIYPETEGISSRWLRARFHQLFNVLNQIDDPLPSGILTRYHLLPLAQSLSQIHLPENFQQAQTARRRFAFDELLELHLRSLTRKKEWKEEKLAHKFRIDQEKIFGFTNSLPFSLTNSQNKAIREILNDLAKSQPMNRLLEGDVGSGKTVVAALACYLAHLNGFQAAIMAPTQILAIQHFQTLESILKPLGVTVDLRTSSQRVTSHGSQDVLVGTHSLVQKGVSFKNLGLAIIDEQHRFGVRQRALLSEKSTGSLSPHILTMTATPIPRTVALVAYGDLDLSTLDELPKGRIEIKTWVVPPQKREAAYNWIRDRVKNTDEQAFIVCPLIEESEKEGMKSIKAAKVEFERLSKKVFPDLRLGLLHGKVKNKEKNEIMERLKKGDIDVLVATPVVEVGIDIPNATIMMIEGAERFGLAQLHQLRGRVGRGTKQSYCLLFSDTKSENPLKRLKNMERTLSGRKLAELDLEIRGPGELYGTAQHGFPELKVASFADVELIKAAQEVAEELINSTESSTYLQSLLKKESIALN</sequence>
<comment type="function">
    <text evidence="15">Plays a critical role in recombination and DNA repair. Helps process Holliday junction intermediates to mature products by catalyzing branch migration. Has replication fork regression activity, unwinds stalled or blocked replication forks to make a HJ that can be resolved. Has a DNA unwinding activity characteristic of a DNA helicase with 3'-5' polarity.</text>
</comment>
<evidence type="ECO:0000259" key="17">
    <source>
        <dbReference type="PROSITE" id="PS51194"/>
    </source>
</evidence>
<dbReference type="Gene3D" id="1.10.150.20">
    <property type="entry name" value="5' to 3' exonuclease, C-terminal subdomain"/>
    <property type="match status" value="1"/>
</dbReference>
<evidence type="ECO:0000256" key="6">
    <source>
        <dbReference type="ARBA" id="ARBA00022806"/>
    </source>
</evidence>
<dbReference type="SUPFAM" id="SSF52540">
    <property type="entry name" value="P-loop containing nucleoside triphosphate hydrolases"/>
    <property type="match status" value="2"/>
</dbReference>
<dbReference type="Pfam" id="PF19833">
    <property type="entry name" value="RecG_dom3_C"/>
    <property type="match status" value="1"/>
</dbReference>
<dbReference type="Gene3D" id="2.40.50.140">
    <property type="entry name" value="Nucleic acid-binding proteins"/>
    <property type="match status" value="1"/>
</dbReference>
<dbReference type="NCBIfam" id="NF008168">
    <property type="entry name" value="PRK10917.2-2"/>
    <property type="match status" value="1"/>
</dbReference>
<proteinExistence type="inferred from homology"/>
<evidence type="ECO:0000256" key="13">
    <source>
        <dbReference type="ARBA" id="ARBA00034808"/>
    </source>
</evidence>
<evidence type="ECO:0000256" key="2">
    <source>
        <dbReference type="ARBA" id="ARBA00017846"/>
    </source>
</evidence>
<dbReference type="CDD" id="cd04488">
    <property type="entry name" value="RecG_wedge_OBF"/>
    <property type="match status" value="1"/>
</dbReference>
<dbReference type="CDD" id="cd17992">
    <property type="entry name" value="DEXHc_RecG"/>
    <property type="match status" value="1"/>
</dbReference>
<dbReference type="GO" id="GO:0006281">
    <property type="term" value="P:DNA repair"/>
    <property type="evidence" value="ECO:0007669"/>
    <property type="project" value="UniProtKB-UniRule"/>
</dbReference>
<evidence type="ECO:0000313" key="19">
    <source>
        <dbReference type="Proteomes" id="UP000178319"/>
    </source>
</evidence>
<dbReference type="InterPro" id="IPR001650">
    <property type="entry name" value="Helicase_C-like"/>
</dbReference>
<dbReference type="PROSITE" id="PS51194">
    <property type="entry name" value="HELICASE_CTER"/>
    <property type="match status" value="1"/>
</dbReference>
<keyword evidence="10 15" id="KW-0234">DNA repair</keyword>
<dbReference type="InterPro" id="IPR047112">
    <property type="entry name" value="RecG/Mfd"/>
</dbReference>
<evidence type="ECO:0000256" key="5">
    <source>
        <dbReference type="ARBA" id="ARBA00022801"/>
    </source>
</evidence>
<dbReference type="GO" id="GO:0016887">
    <property type="term" value="F:ATP hydrolysis activity"/>
    <property type="evidence" value="ECO:0007669"/>
    <property type="project" value="RHEA"/>
</dbReference>
<dbReference type="EMBL" id="MHBZ01000019">
    <property type="protein sequence ID" value="OGY11345.1"/>
    <property type="molecule type" value="Genomic_DNA"/>
</dbReference>
<dbReference type="Gene3D" id="3.40.50.300">
    <property type="entry name" value="P-loop containing nucleotide triphosphate hydrolases"/>
    <property type="match status" value="2"/>
</dbReference>
<comment type="catalytic activity">
    <reaction evidence="14 15">
        <text>ATP + H2O = ADP + phosphate + H(+)</text>
        <dbReference type="Rhea" id="RHEA:13065"/>
        <dbReference type="ChEBI" id="CHEBI:15377"/>
        <dbReference type="ChEBI" id="CHEBI:15378"/>
        <dbReference type="ChEBI" id="CHEBI:30616"/>
        <dbReference type="ChEBI" id="CHEBI:43474"/>
        <dbReference type="ChEBI" id="CHEBI:456216"/>
        <dbReference type="EC" id="5.6.2.4"/>
    </reaction>
</comment>
<comment type="caution">
    <text evidence="18">The sequence shown here is derived from an EMBL/GenBank/DDBJ whole genome shotgun (WGS) entry which is preliminary data.</text>
</comment>
<feature type="domain" description="Helicase C-terminal" evidence="17">
    <location>
        <begin position="455"/>
        <end position="619"/>
    </location>
</feature>
<dbReference type="InterPro" id="IPR004609">
    <property type="entry name" value="ATP-dep_DNA_helicase_RecG"/>
</dbReference>
<evidence type="ECO:0000256" key="1">
    <source>
        <dbReference type="ARBA" id="ARBA00007504"/>
    </source>
</evidence>
<dbReference type="AlphaFoldDB" id="A0A1G1V7F1"/>
<dbReference type="GO" id="GO:0006310">
    <property type="term" value="P:DNA recombination"/>
    <property type="evidence" value="ECO:0007669"/>
    <property type="project" value="UniProtKB-UniRule"/>
</dbReference>
<dbReference type="InterPro" id="IPR011545">
    <property type="entry name" value="DEAD/DEAH_box_helicase_dom"/>
</dbReference>
<keyword evidence="5 15" id="KW-0378">Hydrolase</keyword>
<keyword evidence="3 15" id="KW-0547">Nucleotide-binding</keyword>
<dbReference type="InterPro" id="IPR012340">
    <property type="entry name" value="NA-bd_OB-fold"/>
</dbReference>
<evidence type="ECO:0000256" key="12">
    <source>
        <dbReference type="ARBA" id="ARBA00034617"/>
    </source>
</evidence>
<evidence type="ECO:0000256" key="10">
    <source>
        <dbReference type="ARBA" id="ARBA00023204"/>
    </source>
</evidence>
<dbReference type="Proteomes" id="UP000178319">
    <property type="component" value="Unassembled WGS sequence"/>
</dbReference>
<protein>
    <recommendedName>
        <fullName evidence="2 15">ATP-dependent DNA helicase RecG</fullName>
        <ecNumber evidence="13 15">5.6.2.4</ecNumber>
    </recommendedName>
</protein>
<dbReference type="GO" id="GO:0043138">
    <property type="term" value="F:3'-5' DNA helicase activity"/>
    <property type="evidence" value="ECO:0007669"/>
    <property type="project" value="UniProtKB-EC"/>
</dbReference>
<keyword evidence="9 15" id="KW-0233">DNA recombination</keyword>
<keyword evidence="8" id="KW-0238">DNA-binding</keyword>
<feature type="domain" description="Helicase ATP-binding" evidence="16">
    <location>
        <begin position="281"/>
        <end position="436"/>
    </location>
</feature>
<comment type="catalytic activity">
    <reaction evidence="12 15">
        <text>Couples ATP hydrolysis with the unwinding of duplex DNA by translocating in the 3'-5' direction.</text>
        <dbReference type="EC" id="5.6.2.4"/>
    </reaction>
</comment>
<dbReference type="PANTHER" id="PTHR47964">
    <property type="entry name" value="ATP-DEPENDENT DNA HELICASE HOMOLOG RECG, CHLOROPLASTIC"/>
    <property type="match status" value="1"/>
</dbReference>
<evidence type="ECO:0000256" key="7">
    <source>
        <dbReference type="ARBA" id="ARBA00022840"/>
    </source>
</evidence>
<evidence type="ECO:0000256" key="8">
    <source>
        <dbReference type="ARBA" id="ARBA00023125"/>
    </source>
</evidence>
<keyword evidence="6 15" id="KW-0347">Helicase</keyword>
<gene>
    <name evidence="18" type="ORF">A3D26_02460</name>
</gene>
<dbReference type="NCBIfam" id="TIGR00643">
    <property type="entry name" value="recG"/>
    <property type="match status" value="1"/>
</dbReference>
<evidence type="ECO:0000313" key="18">
    <source>
        <dbReference type="EMBL" id="OGY11345.1"/>
    </source>
</evidence>
<comment type="similarity">
    <text evidence="1 15">Belongs to the helicase family. RecG subfamily.</text>
</comment>
<reference evidence="18 19" key="1">
    <citation type="journal article" date="2016" name="Nat. Commun.">
        <title>Thousands of microbial genomes shed light on interconnected biogeochemical processes in an aquifer system.</title>
        <authorList>
            <person name="Anantharaman K."/>
            <person name="Brown C.T."/>
            <person name="Hug L.A."/>
            <person name="Sharon I."/>
            <person name="Castelle C.J."/>
            <person name="Probst A.J."/>
            <person name="Thomas B.C."/>
            <person name="Singh A."/>
            <person name="Wilkins M.J."/>
            <person name="Karaoz U."/>
            <person name="Brodie E.L."/>
            <person name="Williams K.H."/>
            <person name="Hubbard S.S."/>
            <person name="Banfield J.F."/>
        </authorList>
    </citation>
    <scope>NUCLEOTIDE SEQUENCE [LARGE SCALE GENOMIC DNA]</scope>
</reference>
<name>A0A1G1V7F1_9BACT</name>
<dbReference type="InterPro" id="IPR033454">
    <property type="entry name" value="RecG_wedge"/>
</dbReference>
<dbReference type="GO" id="GO:0005524">
    <property type="term" value="F:ATP binding"/>
    <property type="evidence" value="ECO:0007669"/>
    <property type="project" value="UniProtKB-KW"/>
</dbReference>
<evidence type="ECO:0000256" key="14">
    <source>
        <dbReference type="ARBA" id="ARBA00048988"/>
    </source>
</evidence>
<dbReference type="Pfam" id="PF00270">
    <property type="entry name" value="DEAD"/>
    <property type="match status" value="1"/>
</dbReference>
<dbReference type="SUPFAM" id="SSF50249">
    <property type="entry name" value="Nucleic acid-binding proteins"/>
    <property type="match status" value="1"/>
</dbReference>
<dbReference type="SMART" id="SM00490">
    <property type="entry name" value="HELICc"/>
    <property type="match status" value="1"/>
</dbReference>
<dbReference type="Pfam" id="PF00271">
    <property type="entry name" value="Helicase_C"/>
    <property type="match status" value="1"/>
</dbReference>
<dbReference type="InterPro" id="IPR027417">
    <property type="entry name" value="P-loop_NTPase"/>
</dbReference>
<dbReference type="STRING" id="1797516.A3D26_02460"/>
<organism evidence="18 19">
    <name type="scientific">Candidatus Blackburnbacteria bacterium RIFCSPHIGHO2_02_FULL_44_20</name>
    <dbReference type="NCBI Taxonomy" id="1797516"/>
    <lineage>
        <taxon>Bacteria</taxon>
        <taxon>Candidatus Blackburniibacteriota</taxon>
    </lineage>
</organism>
<dbReference type="PANTHER" id="PTHR47964:SF1">
    <property type="entry name" value="ATP-DEPENDENT DNA HELICASE HOMOLOG RECG, CHLOROPLASTIC"/>
    <property type="match status" value="1"/>
</dbReference>
<accession>A0A1G1V7F1</accession>
<dbReference type="NCBIfam" id="NF008165">
    <property type="entry name" value="PRK10917.1-3"/>
    <property type="match status" value="1"/>
</dbReference>
<dbReference type="PROSITE" id="PS51192">
    <property type="entry name" value="HELICASE_ATP_BIND_1"/>
    <property type="match status" value="1"/>
</dbReference>
<evidence type="ECO:0000256" key="11">
    <source>
        <dbReference type="ARBA" id="ARBA00023235"/>
    </source>
</evidence>
<dbReference type="InterPro" id="IPR014001">
    <property type="entry name" value="Helicase_ATP-bd"/>
</dbReference>
<evidence type="ECO:0000256" key="4">
    <source>
        <dbReference type="ARBA" id="ARBA00022763"/>
    </source>
</evidence>
<keyword evidence="4 15" id="KW-0227">DNA damage</keyword>